<reference evidence="1 2" key="1">
    <citation type="submission" date="2016-02" db="EMBL/GenBank/DDBJ databases">
        <title>Species-wide whole genome sequencing reveals diversity, host range in Lonsdalea quercina.</title>
        <authorList>
            <person name="Li Y."/>
        </authorList>
    </citation>
    <scope>NUCLEOTIDE SEQUENCE [LARGE SCALE GENOMIC DNA]</scope>
    <source>
        <strain evidence="1 2">LMG 26264</strain>
    </source>
</reference>
<accession>A0A1X3RHH7</accession>
<evidence type="ECO:0000313" key="1">
    <source>
        <dbReference type="EMBL" id="OSN01252.1"/>
    </source>
</evidence>
<sequence>MKEFNELSLLEEFSPNEIKNEVFSSELLFSKFYQRNKDDELRELKIHIENAKDTGLSIVGGEVSVNALSKLNSETISILAGKNKLYFFKLYISKESQKLICFILIKRRKRTEEETLSLVRKLGIKNLSLK</sequence>
<dbReference type="EMBL" id="LUTP01000122">
    <property type="protein sequence ID" value="OSN01252.1"/>
    <property type="molecule type" value="Genomic_DNA"/>
</dbReference>
<protein>
    <submittedName>
        <fullName evidence="1">Uncharacterized protein</fullName>
    </submittedName>
</protein>
<name>A0A1X3RHH7_9GAMM</name>
<dbReference type="AlphaFoldDB" id="A0A1X3RHH7"/>
<comment type="caution">
    <text evidence="1">The sequence shown here is derived from an EMBL/GenBank/DDBJ whole genome shotgun (WGS) entry which is preliminary data.</text>
</comment>
<dbReference type="RefSeq" id="WP_094110374.1">
    <property type="nucleotide sequence ID" value="NZ_LUTP01000122.1"/>
</dbReference>
<dbReference type="OrthoDB" id="6555643at2"/>
<dbReference type="Proteomes" id="UP000194020">
    <property type="component" value="Unassembled WGS sequence"/>
</dbReference>
<proteinExistence type="predicted"/>
<organism evidence="1 2">
    <name type="scientific">Lonsdalea iberica</name>
    <dbReference type="NCBI Taxonomy" id="1082703"/>
    <lineage>
        <taxon>Bacteria</taxon>
        <taxon>Pseudomonadati</taxon>
        <taxon>Pseudomonadota</taxon>
        <taxon>Gammaproteobacteria</taxon>
        <taxon>Enterobacterales</taxon>
        <taxon>Pectobacteriaceae</taxon>
        <taxon>Lonsdalea</taxon>
    </lineage>
</organism>
<gene>
    <name evidence="1" type="ORF">AU511_16650</name>
</gene>
<evidence type="ECO:0000313" key="2">
    <source>
        <dbReference type="Proteomes" id="UP000194020"/>
    </source>
</evidence>